<dbReference type="Gene3D" id="2.60.200.30">
    <property type="entry name" value="Probable inorganic polyphosphate/atp-NAD kinase, domain 2"/>
    <property type="match status" value="1"/>
</dbReference>
<dbReference type="InterPro" id="IPR017438">
    <property type="entry name" value="ATP-NAD_kinase_N"/>
</dbReference>
<dbReference type="EC" id="2.7.1.23" evidence="6"/>
<feature type="binding site" evidence="6">
    <location>
        <position position="170"/>
    </location>
    <ligand>
        <name>NAD(+)</name>
        <dbReference type="ChEBI" id="CHEBI:57540"/>
    </ligand>
</feature>
<reference evidence="7 8" key="1">
    <citation type="submission" date="2012-01" db="EMBL/GenBank/DDBJ databases">
        <title>Complete sequence of Desulfotomaculum gibsoniae DSM 7213.</title>
        <authorList>
            <consortium name="US DOE Joint Genome Institute"/>
            <person name="Lucas S."/>
            <person name="Han J."/>
            <person name="Lapidus A."/>
            <person name="Cheng J.-F."/>
            <person name="Goodwin L."/>
            <person name="Pitluck S."/>
            <person name="Peters L."/>
            <person name="Ovchinnikova G."/>
            <person name="Teshima H."/>
            <person name="Detter J.C."/>
            <person name="Han C."/>
            <person name="Tapia R."/>
            <person name="Land M."/>
            <person name="Hauser L."/>
            <person name="Kyrpides N."/>
            <person name="Ivanova N."/>
            <person name="Pagani I."/>
            <person name="Parshina S."/>
            <person name="Plugge C."/>
            <person name="Muyzer G."/>
            <person name="Kuever J."/>
            <person name="Ivanova A."/>
            <person name="Nazina T."/>
            <person name="Klenk H.-P."/>
            <person name="Brambilla E."/>
            <person name="Spring S."/>
            <person name="Stams A.F."/>
            <person name="Woyke T."/>
        </authorList>
    </citation>
    <scope>NUCLEOTIDE SEQUENCE [LARGE SCALE GENOMIC DNA]</scope>
    <source>
        <strain evidence="7 8">DSM 7213</strain>
    </source>
</reference>
<keyword evidence="3 6" id="KW-0521">NADP</keyword>
<dbReference type="GO" id="GO:0003951">
    <property type="term" value="F:NAD+ kinase activity"/>
    <property type="evidence" value="ECO:0007669"/>
    <property type="project" value="UniProtKB-UniRule"/>
</dbReference>
<feature type="active site" description="Proton acceptor" evidence="6">
    <location>
        <position position="68"/>
    </location>
</feature>
<comment type="catalytic activity">
    <reaction evidence="5 6">
        <text>NAD(+) + ATP = ADP + NADP(+) + H(+)</text>
        <dbReference type="Rhea" id="RHEA:18629"/>
        <dbReference type="ChEBI" id="CHEBI:15378"/>
        <dbReference type="ChEBI" id="CHEBI:30616"/>
        <dbReference type="ChEBI" id="CHEBI:57540"/>
        <dbReference type="ChEBI" id="CHEBI:58349"/>
        <dbReference type="ChEBI" id="CHEBI:456216"/>
        <dbReference type="EC" id="2.7.1.23"/>
    </reaction>
</comment>
<feature type="binding site" evidence="6">
    <location>
        <begin position="183"/>
        <end position="188"/>
    </location>
    <ligand>
        <name>NAD(+)</name>
        <dbReference type="ChEBI" id="CHEBI:57540"/>
    </ligand>
</feature>
<accession>R4KNA0</accession>
<dbReference type="GO" id="GO:0005737">
    <property type="term" value="C:cytoplasm"/>
    <property type="evidence" value="ECO:0007669"/>
    <property type="project" value="UniProtKB-SubCell"/>
</dbReference>
<feature type="binding site" evidence="6">
    <location>
        <position position="172"/>
    </location>
    <ligand>
        <name>NAD(+)</name>
        <dbReference type="ChEBI" id="CHEBI:57540"/>
    </ligand>
</feature>
<keyword evidence="1 6" id="KW-0808">Transferase</keyword>
<comment type="similarity">
    <text evidence="6">Belongs to the NAD kinase family.</text>
</comment>
<dbReference type="Proteomes" id="UP000013520">
    <property type="component" value="Chromosome"/>
</dbReference>
<evidence type="ECO:0000256" key="4">
    <source>
        <dbReference type="ARBA" id="ARBA00023027"/>
    </source>
</evidence>
<keyword evidence="6" id="KW-0547">Nucleotide-binding</keyword>
<feature type="binding site" evidence="6">
    <location>
        <position position="73"/>
    </location>
    <ligand>
        <name>NAD(+)</name>
        <dbReference type="ChEBI" id="CHEBI:57540"/>
    </ligand>
</feature>
<evidence type="ECO:0000313" key="7">
    <source>
        <dbReference type="EMBL" id="AGL02005.1"/>
    </source>
</evidence>
<dbReference type="AlphaFoldDB" id="R4KNA0"/>
<keyword evidence="6" id="KW-0067">ATP-binding</keyword>
<comment type="function">
    <text evidence="6">Involved in the regulation of the intracellular balance of NAD and NADP, and is a key enzyme in the biosynthesis of NADP. Catalyzes specifically the phosphorylation on 2'-hydroxyl of the adenosine moiety of NAD to yield NADP.</text>
</comment>
<dbReference type="Pfam" id="PF20143">
    <property type="entry name" value="NAD_kinase_C"/>
    <property type="match status" value="1"/>
</dbReference>
<keyword evidence="6" id="KW-0963">Cytoplasm</keyword>
<protein>
    <recommendedName>
        <fullName evidence="6">NAD kinase</fullName>
        <ecNumber evidence="6">2.7.1.23</ecNumber>
    </recommendedName>
    <alternativeName>
        <fullName evidence="6">ATP-dependent NAD kinase</fullName>
    </alternativeName>
</protein>
<evidence type="ECO:0000256" key="5">
    <source>
        <dbReference type="ARBA" id="ARBA00047925"/>
    </source>
</evidence>
<proteinExistence type="inferred from homology"/>
<dbReference type="SUPFAM" id="SSF111331">
    <property type="entry name" value="NAD kinase/diacylglycerol kinase-like"/>
    <property type="match status" value="1"/>
</dbReference>
<keyword evidence="4 6" id="KW-0520">NAD</keyword>
<dbReference type="HAMAP" id="MF_00361">
    <property type="entry name" value="NAD_kinase"/>
    <property type="match status" value="1"/>
</dbReference>
<feature type="binding site" evidence="6">
    <location>
        <begin position="68"/>
        <end position="69"/>
    </location>
    <ligand>
        <name>NAD(+)</name>
        <dbReference type="ChEBI" id="CHEBI:57540"/>
    </ligand>
</feature>
<organism evidence="7 8">
    <name type="scientific">Desulfoscipio gibsoniae DSM 7213</name>
    <dbReference type="NCBI Taxonomy" id="767817"/>
    <lineage>
        <taxon>Bacteria</taxon>
        <taxon>Bacillati</taxon>
        <taxon>Bacillota</taxon>
        <taxon>Clostridia</taxon>
        <taxon>Eubacteriales</taxon>
        <taxon>Desulfallaceae</taxon>
        <taxon>Desulfoscipio</taxon>
    </lineage>
</organism>
<feature type="binding site" evidence="6">
    <location>
        <begin position="142"/>
        <end position="143"/>
    </location>
    <ligand>
        <name>NAD(+)</name>
        <dbReference type="ChEBI" id="CHEBI:57540"/>
    </ligand>
</feature>
<comment type="caution">
    <text evidence="6">Lacks conserved residue(s) required for the propagation of feature annotation.</text>
</comment>
<dbReference type="KEGG" id="dgi:Desgi_2599"/>
<dbReference type="eggNOG" id="COG0061">
    <property type="taxonomic scope" value="Bacteria"/>
</dbReference>
<comment type="cofactor">
    <cofactor evidence="6">
        <name>a divalent metal cation</name>
        <dbReference type="ChEBI" id="CHEBI:60240"/>
    </cofactor>
</comment>
<keyword evidence="2 6" id="KW-0418">Kinase</keyword>
<feature type="binding site" evidence="6">
    <location>
        <position position="153"/>
    </location>
    <ligand>
        <name>NAD(+)</name>
        <dbReference type="ChEBI" id="CHEBI:57540"/>
    </ligand>
</feature>
<dbReference type="HOGENOM" id="CLU_008831_0_1_9"/>
<keyword evidence="8" id="KW-1185">Reference proteome</keyword>
<dbReference type="PANTHER" id="PTHR20275">
    <property type="entry name" value="NAD KINASE"/>
    <property type="match status" value="1"/>
</dbReference>
<dbReference type="OrthoDB" id="9774737at2"/>
<evidence type="ECO:0000313" key="8">
    <source>
        <dbReference type="Proteomes" id="UP000013520"/>
    </source>
</evidence>
<dbReference type="Pfam" id="PF01513">
    <property type="entry name" value="NAD_kinase"/>
    <property type="match status" value="1"/>
</dbReference>
<dbReference type="GO" id="GO:0006741">
    <property type="term" value="P:NADP+ biosynthetic process"/>
    <property type="evidence" value="ECO:0007669"/>
    <property type="project" value="UniProtKB-UniRule"/>
</dbReference>
<dbReference type="InterPro" id="IPR002504">
    <property type="entry name" value="NADK"/>
</dbReference>
<dbReference type="GO" id="GO:0005524">
    <property type="term" value="F:ATP binding"/>
    <property type="evidence" value="ECO:0007669"/>
    <property type="project" value="UniProtKB-KW"/>
</dbReference>
<comment type="subcellular location">
    <subcellularLocation>
        <location evidence="6">Cytoplasm</location>
    </subcellularLocation>
</comment>
<feature type="binding site" evidence="6">
    <location>
        <position position="242"/>
    </location>
    <ligand>
        <name>NAD(+)</name>
        <dbReference type="ChEBI" id="CHEBI:57540"/>
    </ligand>
</feature>
<evidence type="ECO:0000256" key="1">
    <source>
        <dbReference type="ARBA" id="ARBA00022679"/>
    </source>
</evidence>
<dbReference type="RefSeq" id="WP_006521733.1">
    <property type="nucleotide sequence ID" value="NC_021184.1"/>
</dbReference>
<dbReference type="PANTHER" id="PTHR20275:SF0">
    <property type="entry name" value="NAD KINASE"/>
    <property type="match status" value="1"/>
</dbReference>
<dbReference type="STRING" id="767817.Desgi_2599"/>
<name>R4KNA0_9FIRM</name>
<evidence type="ECO:0000256" key="6">
    <source>
        <dbReference type="HAMAP-Rule" id="MF_00361"/>
    </source>
</evidence>
<dbReference type="Gene3D" id="3.40.50.10330">
    <property type="entry name" value="Probable inorganic polyphosphate/atp-NAD kinase, domain 1"/>
    <property type="match status" value="1"/>
</dbReference>
<evidence type="ECO:0000256" key="3">
    <source>
        <dbReference type="ARBA" id="ARBA00022857"/>
    </source>
</evidence>
<dbReference type="GO" id="GO:0019674">
    <property type="term" value="P:NAD+ metabolic process"/>
    <property type="evidence" value="ECO:0007669"/>
    <property type="project" value="InterPro"/>
</dbReference>
<dbReference type="GO" id="GO:0051287">
    <property type="term" value="F:NAD binding"/>
    <property type="evidence" value="ECO:0007669"/>
    <property type="project" value="UniProtKB-ARBA"/>
</dbReference>
<gene>
    <name evidence="6" type="primary">nadK</name>
    <name evidence="7" type="ORF">Desgi_2599</name>
</gene>
<dbReference type="EMBL" id="CP003273">
    <property type="protein sequence ID" value="AGL02005.1"/>
    <property type="molecule type" value="Genomic_DNA"/>
</dbReference>
<dbReference type="GO" id="GO:0046872">
    <property type="term" value="F:metal ion binding"/>
    <property type="evidence" value="ECO:0007669"/>
    <property type="project" value="UniProtKB-UniRule"/>
</dbReference>
<evidence type="ECO:0000256" key="2">
    <source>
        <dbReference type="ARBA" id="ARBA00022777"/>
    </source>
</evidence>
<dbReference type="InterPro" id="IPR016064">
    <property type="entry name" value="NAD/diacylglycerol_kinase_sf"/>
</dbReference>
<dbReference type="InterPro" id="IPR017437">
    <property type="entry name" value="ATP-NAD_kinase_PpnK-typ_C"/>
</dbReference>
<sequence length="289" mass="31596">MNTIGLLSNLAKEKIIHLVSEIDTWLDNRGVTLLLDDETARQVDRPASGCTRLDLVRQVQCLMVLGGDGTLLHSARLAAPLGVPVFGVNLGHLGFLTEVDKPRLYEAMVCLLTGQYTIEERMMLQARVVRGGQAYEPIIGLNDAVITKGGFARLIVFDTLVDGQLFSTYHADGVIISTPTGSTAYSLSAGGPLVVPKLELMLVTPICPHALWARPLVIAADSEVQVFLRSKQGEMMLTMDGQHGMRLQYGDLVNVCKAPHRAKFIKLNNRTFFDILKEKLREGDGANVS</sequence>